<organism evidence="4 5">
    <name type="scientific">Discina gigas</name>
    <dbReference type="NCBI Taxonomy" id="1032678"/>
    <lineage>
        <taxon>Eukaryota</taxon>
        <taxon>Fungi</taxon>
        <taxon>Dikarya</taxon>
        <taxon>Ascomycota</taxon>
        <taxon>Pezizomycotina</taxon>
        <taxon>Pezizomycetes</taxon>
        <taxon>Pezizales</taxon>
        <taxon>Discinaceae</taxon>
        <taxon>Discina</taxon>
    </lineage>
</organism>
<dbReference type="SUPFAM" id="SSF50129">
    <property type="entry name" value="GroES-like"/>
    <property type="match status" value="1"/>
</dbReference>
<dbReference type="CDD" id="cd08249">
    <property type="entry name" value="enoyl_reductase_like"/>
    <property type="match status" value="1"/>
</dbReference>
<keyword evidence="2" id="KW-0560">Oxidoreductase</keyword>
<reference evidence="4 5" key="1">
    <citation type="submission" date="2024-02" db="EMBL/GenBank/DDBJ databases">
        <title>Discinaceae phylogenomics.</title>
        <authorList>
            <person name="Dirks A.C."/>
            <person name="James T.Y."/>
        </authorList>
    </citation>
    <scope>NUCLEOTIDE SEQUENCE [LARGE SCALE GENOMIC DNA]</scope>
    <source>
        <strain evidence="4 5">ACD0624</strain>
    </source>
</reference>
<evidence type="ECO:0000256" key="2">
    <source>
        <dbReference type="ARBA" id="ARBA00023002"/>
    </source>
</evidence>
<sequence>MPKSLRIKAQGEVEIVDRPMPTPGQNQILVKNVAVAQNPIDWQCVYDYFAPGSEGTLIGNDFAGVVIALGQGVTRYKTGDRVAGIAPGNINLSPDSGAFAEFVIGDADLSFKIPDGMSFEDASTFGTAVATVGQSLYQFLDLPWPTEPAGEPFPVLVYGGSSSMGSLALQFAKLSGCKVITTASPKNFDFVKTMGADEVFDYRDADIVTKIKAACGNKLTKAVDTICLPGTTSIITESFSPTGGRLHNLRYTDMTPFRKDVAATVSGGYAVFGVPWSLKGNTFPGLPEDRIHSTRFWKLTDELLAEEKLQPHPSKVISGGLEGVKEGLKMQKEWKLSAEKLVYLIGDTPGI</sequence>
<dbReference type="Pfam" id="PF08240">
    <property type="entry name" value="ADH_N"/>
    <property type="match status" value="1"/>
</dbReference>
<keyword evidence="5" id="KW-1185">Reference proteome</keyword>
<dbReference type="InterPro" id="IPR013149">
    <property type="entry name" value="ADH-like_C"/>
</dbReference>
<dbReference type="EMBL" id="JBBBZM010000008">
    <property type="protein sequence ID" value="KAL0639782.1"/>
    <property type="molecule type" value="Genomic_DNA"/>
</dbReference>
<dbReference type="InterPro" id="IPR047122">
    <property type="entry name" value="Trans-enoyl_RdTase-like"/>
</dbReference>
<dbReference type="Pfam" id="PF00107">
    <property type="entry name" value="ADH_zinc_N"/>
    <property type="match status" value="1"/>
</dbReference>
<dbReference type="Gene3D" id="3.90.180.10">
    <property type="entry name" value="Medium-chain alcohol dehydrogenases, catalytic domain"/>
    <property type="match status" value="1"/>
</dbReference>
<comment type="caution">
    <text evidence="4">The sequence shown here is derived from an EMBL/GenBank/DDBJ whole genome shotgun (WGS) entry which is preliminary data.</text>
</comment>
<protein>
    <recommendedName>
        <fullName evidence="3">Enoyl reductase (ER) domain-containing protein</fullName>
    </recommendedName>
</protein>
<evidence type="ECO:0000313" key="5">
    <source>
        <dbReference type="Proteomes" id="UP001447188"/>
    </source>
</evidence>
<dbReference type="Proteomes" id="UP001447188">
    <property type="component" value="Unassembled WGS sequence"/>
</dbReference>
<dbReference type="InterPro" id="IPR020843">
    <property type="entry name" value="ER"/>
</dbReference>
<dbReference type="SUPFAM" id="SSF51735">
    <property type="entry name" value="NAD(P)-binding Rossmann-fold domains"/>
    <property type="match status" value="1"/>
</dbReference>
<dbReference type="Gene3D" id="3.40.50.720">
    <property type="entry name" value="NAD(P)-binding Rossmann-like Domain"/>
    <property type="match status" value="1"/>
</dbReference>
<dbReference type="PANTHER" id="PTHR45348:SF2">
    <property type="entry name" value="ZINC-TYPE ALCOHOL DEHYDROGENASE-LIKE PROTEIN C2E1P3.01"/>
    <property type="match status" value="1"/>
</dbReference>
<dbReference type="InterPro" id="IPR011032">
    <property type="entry name" value="GroES-like_sf"/>
</dbReference>
<evidence type="ECO:0000259" key="3">
    <source>
        <dbReference type="SMART" id="SM00829"/>
    </source>
</evidence>
<gene>
    <name evidence="4" type="ORF">Q9L58_001097</name>
</gene>
<dbReference type="InterPro" id="IPR013154">
    <property type="entry name" value="ADH-like_N"/>
</dbReference>
<name>A0ABR3GV27_9PEZI</name>
<comment type="similarity">
    <text evidence="1">Belongs to the zinc-containing alcohol dehydrogenase family.</text>
</comment>
<dbReference type="SMART" id="SM00829">
    <property type="entry name" value="PKS_ER"/>
    <property type="match status" value="1"/>
</dbReference>
<evidence type="ECO:0000256" key="1">
    <source>
        <dbReference type="ARBA" id="ARBA00008072"/>
    </source>
</evidence>
<dbReference type="PANTHER" id="PTHR45348">
    <property type="entry name" value="HYPOTHETICAL OXIDOREDUCTASE (EUROFUNG)"/>
    <property type="match status" value="1"/>
</dbReference>
<feature type="domain" description="Enoyl reductase (ER)" evidence="3">
    <location>
        <begin position="11"/>
        <end position="343"/>
    </location>
</feature>
<proteinExistence type="inferred from homology"/>
<evidence type="ECO:0000313" key="4">
    <source>
        <dbReference type="EMBL" id="KAL0639782.1"/>
    </source>
</evidence>
<dbReference type="InterPro" id="IPR036291">
    <property type="entry name" value="NAD(P)-bd_dom_sf"/>
</dbReference>
<accession>A0ABR3GV27</accession>